<keyword evidence="7" id="KW-1185">Reference proteome</keyword>
<dbReference type="EMBL" id="JAFREP010000040">
    <property type="protein sequence ID" value="MBO1322620.1"/>
    <property type="molecule type" value="Genomic_DNA"/>
</dbReference>
<dbReference type="InterPro" id="IPR005194">
    <property type="entry name" value="Glyco_hydro_65_C"/>
</dbReference>
<dbReference type="RefSeq" id="WP_207862593.1">
    <property type="nucleotide sequence ID" value="NZ_JAFREP010000040.1"/>
</dbReference>
<feature type="domain" description="Glycosyl hydrolase 94 supersandwich" evidence="4">
    <location>
        <begin position="30"/>
        <end position="288"/>
    </location>
</feature>
<protein>
    <recommendedName>
        <fullName evidence="8">Glycosyl transferase</fullName>
    </recommendedName>
</protein>
<dbReference type="Pfam" id="PF06165">
    <property type="entry name" value="GH94_b-supersand"/>
    <property type="match status" value="1"/>
</dbReference>
<dbReference type="GO" id="GO:0016757">
    <property type="term" value="F:glycosyltransferase activity"/>
    <property type="evidence" value="ECO:0007669"/>
    <property type="project" value="UniProtKB-KW"/>
</dbReference>
<dbReference type="InterPro" id="IPR012341">
    <property type="entry name" value="6hp_glycosidase-like_sf"/>
</dbReference>
<dbReference type="GO" id="GO:0030246">
    <property type="term" value="F:carbohydrate binding"/>
    <property type="evidence" value="ECO:0007669"/>
    <property type="project" value="InterPro"/>
</dbReference>
<evidence type="ECO:0000313" key="7">
    <source>
        <dbReference type="Proteomes" id="UP000664417"/>
    </source>
</evidence>
<dbReference type="AlphaFoldDB" id="A0A8J7QHL8"/>
<evidence type="ECO:0008006" key="8">
    <source>
        <dbReference type="Google" id="ProtNLM"/>
    </source>
</evidence>
<dbReference type="SUPFAM" id="SSF74650">
    <property type="entry name" value="Galactose mutarotase-like"/>
    <property type="match status" value="1"/>
</dbReference>
<accession>A0A8J7QHL8</accession>
<dbReference type="SMART" id="SM01068">
    <property type="entry name" value="CBM_X"/>
    <property type="match status" value="1"/>
</dbReference>
<evidence type="ECO:0000259" key="4">
    <source>
        <dbReference type="Pfam" id="PF06165"/>
    </source>
</evidence>
<gene>
    <name evidence="6" type="ORF">J3U88_29370</name>
</gene>
<name>A0A8J7QHL8_9BACT</name>
<proteinExistence type="predicted"/>
<dbReference type="InterPro" id="IPR008928">
    <property type="entry name" value="6-hairpin_glycosidase_sf"/>
</dbReference>
<evidence type="ECO:0000259" key="5">
    <source>
        <dbReference type="Pfam" id="PF17167"/>
    </source>
</evidence>
<evidence type="ECO:0000259" key="3">
    <source>
        <dbReference type="Pfam" id="PF03633"/>
    </source>
</evidence>
<dbReference type="Proteomes" id="UP000664417">
    <property type="component" value="Unassembled WGS sequence"/>
</dbReference>
<reference evidence="6" key="1">
    <citation type="submission" date="2021-03" db="EMBL/GenBank/DDBJ databases">
        <authorList>
            <person name="Wang G."/>
        </authorList>
    </citation>
    <scope>NUCLEOTIDE SEQUENCE</scope>
    <source>
        <strain evidence="6">KCTC 12899</strain>
    </source>
</reference>
<comment type="caution">
    <text evidence="6">The sequence shown here is derived from an EMBL/GenBank/DDBJ whole genome shotgun (WGS) entry which is preliminary data.</text>
</comment>
<evidence type="ECO:0000313" key="6">
    <source>
        <dbReference type="EMBL" id="MBO1322620.1"/>
    </source>
</evidence>
<dbReference type="SUPFAM" id="SSF48208">
    <property type="entry name" value="Six-hairpin glycosidases"/>
    <property type="match status" value="1"/>
</dbReference>
<keyword evidence="2" id="KW-0808">Transferase</keyword>
<dbReference type="Gene3D" id="2.70.98.40">
    <property type="entry name" value="Glycoside hydrolase, family 65, N-terminal domain"/>
    <property type="match status" value="1"/>
</dbReference>
<feature type="domain" description="Glycosyl hydrolase 94 catalytic" evidence="5">
    <location>
        <begin position="326"/>
        <end position="754"/>
    </location>
</feature>
<sequence>MTHSNTDLDMLAPPAFHDRERFGHFDDSTREYVVETPYTPYPWINYLGNNDFRSLISHTGGGYQFYRDAKLRRLTRYRYNSVPRDQNGRLLYLRDDTQLWSPTWQPCQTPLDHFECRHGLGYTRFHARYADIDSNLLCFVPRDAACEIQQLTLTNGGPRRRHLQLFAGLEWCLWNAHDDANNFQRNFSTGEVLVDGGSICHLTEYRERRNHFAFFSVNSDPVGFDTDRDSFLGPYGSYQKPRAVQQGACRQTNAFGWAPAAVFQLAMTLEPGESRELVFLTGYVENEPERKWTPSGTVNLERMHQMQTRFADSNAVATAFAAVQHHWEGYLDHCTVQTEEPRLDRLANIWAPYQCAVTHQLSRSASLFESGVSRGMGFRDSNQDLLGIVGTQPDQARQRILDLAAVQFRDGGAYHQYQPLTKQGNADIGGGFNDDPLWLILSTGAYLKETGDSGILHEAVPFADESPGLGTTLFDHLRASFQHVVDNLGPHGLPLIGRADWNDCLNLNCFSSNPDEAFQTTDIREQGVAESLMIAGLFLFVAPDYQHMCRLVDRDDLAAAAGAHRNAITAAVDKHGWDGRWFLRAYRHDGGKVGSSENREGQIFIESQAWCVMAGVGHKDGRAERALDSVRALLTCEHGVVLVYPAYTQYDPALGEISSYPPGYKENGAVFCHTNPWIVIAETMLGRGEHAFQTFCKTAPTWRESQAKRHKTEPYVYAQMIAGKEAAVPGEAKNSWLTGTAAWSYHALTHYILGVRPDYDGLRIDPCIPPSWPGFEVTRRFRGTEYHIKVHNPNHVTKGVARMTVNGTELDGNLLPPGGVGDSVQVVVTMGHVG</sequence>
<dbReference type="Gene3D" id="1.50.10.10">
    <property type="match status" value="1"/>
</dbReference>
<dbReference type="InterPro" id="IPR033432">
    <property type="entry name" value="GH94_catalytic"/>
</dbReference>
<dbReference type="Pfam" id="PF17167">
    <property type="entry name" value="Glyco_hydro_94"/>
    <property type="match status" value="1"/>
</dbReference>
<organism evidence="6 7">
    <name type="scientific">Acanthopleuribacter pedis</name>
    <dbReference type="NCBI Taxonomy" id="442870"/>
    <lineage>
        <taxon>Bacteria</taxon>
        <taxon>Pseudomonadati</taxon>
        <taxon>Acidobacteriota</taxon>
        <taxon>Holophagae</taxon>
        <taxon>Acanthopleuribacterales</taxon>
        <taxon>Acanthopleuribacteraceae</taxon>
        <taxon>Acanthopleuribacter</taxon>
    </lineage>
</organism>
<dbReference type="GO" id="GO:0005975">
    <property type="term" value="P:carbohydrate metabolic process"/>
    <property type="evidence" value="ECO:0007669"/>
    <property type="project" value="InterPro"/>
</dbReference>
<feature type="domain" description="Glycoside hydrolase family 65 C-terminal" evidence="3">
    <location>
        <begin position="756"/>
        <end position="797"/>
    </location>
</feature>
<dbReference type="PANTHER" id="PTHR37469">
    <property type="entry name" value="CELLOBIONIC ACID PHOSPHORYLASE-RELATED"/>
    <property type="match status" value="1"/>
</dbReference>
<dbReference type="InterPro" id="IPR052047">
    <property type="entry name" value="GH94_Enzymes"/>
</dbReference>
<dbReference type="InterPro" id="IPR010383">
    <property type="entry name" value="Glyco_hydrolase_94_b-supersand"/>
</dbReference>
<evidence type="ECO:0000256" key="1">
    <source>
        <dbReference type="ARBA" id="ARBA00022676"/>
    </source>
</evidence>
<dbReference type="InterPro" id="IPR037018">
    <property type="entry name" value="GH65_N"/>
</dbReference>
<keyword evidence="1" id="KW-0328">Glycosyltransferase</keyword>
<dbReference type="InterPro" id="IPR011013">
    <property type="entry name" value="Gal_mutarotase_sf_dom"/>
</dbReference>
<dbReference type="Gene3D" id="1.20.890.20">
    <property type="entry name" value="mpn423 like domain"/>
    <property type="match status" value="1"/>
</dbReference>
<evidence type="ECO:0000256" key="2">
    <source>
        <dbReference type="ARBA" id="ARBA00022679"/>
    </source>
</evidence>
<dbReference type="Gene3D" id="2.60.420.10">
    <property type="entry name" value="Maltose phosphorylase, domain 3"/>
    <property type="match status" value="1"/>
</dbReference>
<dbReference type="PANTHER" id="PTHR37469:SF2">
    <property type="entry name" value="CELLOBIONIC ACID PHOSPHORYLASE"/>
    <property type="match status" value="1"/>
</dbReference>
<dbReference type="Pfam" id="PF03633">
    <property type="entry name" value="Glyco_hydro_65C"/>
    <property type="match status" value="1"/>
</dbReference>